<protein>
    <submittedName>
        <fullName evidence="1">Uncharacterized protein</fullName>
    </submittedName>
</protein>
<comment type="caution">
    <text evidence="1">The sequence shown here is derived from an EMBL/GenBank/DDBJ whole genome shotgun (WGS) entry which is preliminary data.</text>
</comment>
<feature type="non-terminal residue" evidence="1">
    <location>
        <position position="209"/>
    </location>
</feature>
<reference evidence="1" key="1">
    <citation type="journal article" date="2014" name="Front. Microbiol.">
        <title>High frequency of phylogenetically diverse reductive dehalogenase-homologous genes in deep subseafloor sedimentary metagenomes.</title>
        <authorList>
            <person name="Kawai M."/>
            <person name="Futagami T."/>
            <person name="Toyoda A."/>
            <person name="Takaki Y."/>
            <person name="Nishi S."/>
            <person name="Hori S."/>
            <person name="Arai W."/>
            <person name="Tsubouchi T."/>
            <person name="Morono Y."/>
            <person name="Uchiyama I."/>
            <person name="Ito T."/>
            <person name="Fujiyama A."/>
            <person name="Inagaki F."/>
            <person name="Takami H."/>
        </authorList>
    </citation>
    <scope>NUCLEOTIDE SEQUENCE</scope>
    <source>
        <strain evidence="1">Expedition CK06-06</strain>
    </source>
</reference>
<sequence length="209" mass="21482">MSKKGKDTTTKTVLLVGAGALAAYLLIPRVREAVASAIPEFPSIDLSKLFPEGGGIPLAFPEIDIAGVVSGAVSDTFADLLSSLGIGDGDKDGVKEDEVITTEKSGWQLFKDEVVKVTEFAEEKAVKAAIIGGAVGVSAVAIRYAGPPLARTVGGVTERLASRLFTTKAAVTAAKIPPAGEALGPAAATKLPGQALKYTKPSFWGRLFG</sequence>
<proteinExistence type="predicted"/>
<evidence type="ECO:0000313" key="1">
    <source>
        <dbReference type="EMBL" id="GAI27633.1"/>
    </source>
</evidence>
<dbReference type="AlphaFoldDB" id="X1M8M0"/>
<organism evidence="1">
    <name type="scientific">marine sediment metagenome</name>
    <dbReference type="NCBI Taxonomy" id="412755"/>
    <lineage>
        <taxon>unclassified sequences</taxon>
        <taxon>metagenomes</taxon>
        <taxon>ecological metagenomes</taxon>
    </lineage>
</organism>
<name>X1M8M0_9ZZZZ</name>
<gene>
    <name evidence="1" type="ORF">S06H3_26262</name>
</gene>
<dbReference type="EMBL" id="BARV01015166">
    <property type="protein sequence ID" value="GAI27633.1"/>
    <property type="molecule type" value="Genomic_DNA"/>
</dbReference>
<accession>X1M8M0</accession>